<feature type="signal peptide" evidence="1">
    <location>
        <begin position="1"/>
        <end position="27"/>
    </location>
</feature>
<sequence>MAGFKLSTRRGASVLIGLALLALGACGGGGSDSTAPAPSQPDPAPPVSGRWVPALSDTWQWQLNGSLNTSYVASVYDVDLFDTPQTTIDALHAQNRKVVCYFSAGSGEDWRPDYGGFAAADLGAALAGWAGERWLDTRSASVRSLMAARLDLAVSKRCDGVESDNVDGYANTSGFPLSAATQLDYNRWLAAQAHARKLAIALKNDLEQLPDLQGDFDFAINEECFALNECSAYASFIALGKPVFNAEYASRYQQNTNGARTALCAAAQQAQIRTLVLAQQLDDSYRYACP</sequence>
<name>A0ABX7MA83_9RHOO</name>
<evidence type="ECO:0000256" key="1">
    <source>
        <dbReference type="SAM" id="SignalP"/>
    </source>
</evidence>
<evidence type="ECO:0000313" key="3">
    <source>
        <dbReference type="EMBL" id="QSI77806.1"/>
    </source>
</evidence>
<dbReference type="SUPFAM" id="SSF51445">
    <property type="entry name" value="(Trans)glycosidases"/>
    <property type="match status" value="1"/>
</dbReference>
<evidence type="ECO:0000313" key="4">
    <source>
        <dbReference type="Proteomes" id="UP000663570"/>
    </source>
</evidence>
<feature type="chain" id="PRO_5047270457" evidence="1">
    <location>
        <begin position="28"/>
        <end position="290"/>
    </location>
</feature>
<gene>
    <name evidence="3" type="ORF">JY500_03885</name>
</gene>
<dbReference type="PROSITE" id="PS51257">
    <property type="entry name" value="PROKAR_LIPOPROTEIN"/>
    <property type="match status" value="1"/>
</dbReference>
<keyword evidence="1" id="KW-0732">Signal</keyword>
<dbReference type="InterPro" id="IPR017853">
    <property type="entry name" value="GH"/>
</dbReference>
<protein>
    <submittedName>
        <fullName evidence="3">Endo alpha-1,4 polygalactosaminidase</fullName>
    </submittedName>
</protein>
<dbReference type="Pfam" id="PF03537">
    <property type="entry name" value="Glyco_hydro_114"/>
    <property type="match status" value="1"/>
</dbReference>
<dbReference type="InterPro" id="IPR004352">
    <property type="entry name" value="GH114_TIM-barrel"/>
</dbReference>
<proteinExistence type="predicted"/>
<dbReference type="EMBL" id="CP071060">
    <property type="protein sequence ID" value="QSI77806.1"/>
    <property type="molecule type" value="Genomic_DNA"/>
</dbReference>
<dbReference type="PANTHER" id="PTHR35273">
    <property type="entry name" value="ALPHA-1,4 POLYGALACTOSAMINIDASE, PUTATIVE (AFU_ORTHOLOGUE AFUA_3G07890)-RELATED"/>
    <property type="match status" value="1"/>
</dbReference>
<dbReference type="RefSeq" id="WP_206255124.1">
    <property type="nucleotide sequence ID" value="NZ_CP071060.1"/>
</dbReference>
<organism evidence="3 4">
    <name type="scientific">Niveibacterium microcysteis</name>
    <dbReference type="NCBI Taxonomy" id="2811415"/>
    <lineage>
        <taxon>Bacteria</taxon>
        <taxon>Pseudomonadati</taxon>
        <taxon>Pseudomonadota</taxon>
        <taxon>Betaproteobacteria</taxon>
        <taxon>Rhodocyclales</taxon>
        <taxon>Rhodocyclaceae</taxon>
        <taxon>Niveibacterium</taxon>
    </lineage>
</organism>
<reference evidence="3 4" key="1">
    <citation type="submission" date="2021-02" db="EMBL/GenBank/DDBJ databases">
        <title>Niveibacterium changnyeongensis HC41.</title>
        <authorList>
            <person name="Kang M."/>
        </authorList>
    </citation>
    <scope>NUCLEOTIDE SEQUENCE [LARGE SCALE GENOMIC DNA]</scope>
    <source>
        <strain evidence="3 4">HC41</strain>
    </source>
</reference>
<evidence type="ECO:0000259" key="2">
    <source>
        <dbReference type="Pfam" id="PF03537"/>
    </source>
</evidence>
<dbReference type="PANTHER" id="PTHR35273:SF2">
    <property type="entry name" value="ALPHA-GALACTOSIDASE"/>
    <property type="match status" value="1"/>
</dbReference>
<dbReference type="Gene3D" id="3.20.20.70">
    <property type="entry name" value="Aldolase class I"/>
    <property type="match status" value="1"/>
</dbReference>
<keyword evidence="4" id="KW-1185">Reference proteome</keyword>
<dbReference type="InterPro" id="IPR013785">
    <property type="entry name" value="Aldolase_TIM"/>
</dbReference>
<dbReference type="Proteomes" id="UP000663570">
    <property type="component" value="Chromosome"/>
</dbReference>
<feature type="domain" description="Glycoside-hydrolase family GH114 TIM-barrel" evidence="2">
    <location>
        <begin position="58"/>
        <end position="284"/>
    </location>
</feature>
<accession>A0ABX7MA83</accession>